<dbReference type="PANTHER" id="PTHR33751">
    <property type="entry name" value="CBB3-TYPE CYTOCHROME C OXIDASE SUBUNIT FIXP"/>
    <property type="match status" value="1"/>
</dbReference>
<evidence type="ECO:0000256" key="5">
    <source>
        <dbReference type="ARBA" id="ARBA00022764"/>
    </source>
</evidence>
<accession>A0A364LLJ3</accession>
<dbReference type="SUPFAM" id="SSF46626">
    <property type="entry name" value="Cytochrome c"/>
    <property type="match status" value="2"/>
</dbReference>
<keyword evidence="10" id="KW-0732">Signal</keyword>
<dbReference type="InterPro" id="IPR036909">
    <property type="entry name" value="Cyt_c-like_dom_sf"/>
</dbReference>
<comment type="caution">
    <text evidence="12">The sequence shown here is derived from an EMBL/GenBank/DDBJ whole genome shotgun (WGS) entry which is preliminary data.</text>
</comment>
<feature type="binding site" description="covalent" evidence="8">
    <location>
        <position position="135"/>
    </location>
    <ligand>
        <name>heme c</name>
        <dbReference type="ChEBI" id="CHEBI:61717"/>
        <label>2</label>
    </ligand>
</feature>
<feature type="signal peptide" evidence="10">
    <location>
        <begin position="1"/>
        <end position="18"/>
    </location>
</feature>
<feature type="binding site" description="covalent" evidence="8">
    <location>
        <position position="35"/>
    </location>
    <ligand>
        <name>heme c</name>
        <dbReference type="ChEBI" id="CHEBI:61717"/>
        <label>1</label>
    </ligand>
</feature>
<keyword evidence="6" id="KW-0249">Electron transport</keyword>
<feature type="binding site" description="axial binding residue" evidence="9">
    <location>
        <position position="39"/>
    </location>
    <ligand>
        <name>heme c</name>
        <dbReference type="ChEBI" id="CHEBI:61717"/>
        <label>1</label>
    </ligand>
    <ligandPart>
        <name>Fe</name>
        <dbReference type="ChEBI" id="CHEBI:18248"/>
    </ligandPart>
</feature>
<feature type="binding site" description="axial binding residue" evidence="9">
    <location>
        <position position="136"/>
    </location>
    <ligand>
        <name>heme c</name>
        <dbReference type="ChEBI" id="CHEBI:61717"/>
        <label>2</label>
    </ligand>
    <ligandPart>
        <name>Fe</name>
        <dbReference type="ChEBI" id="CHEBI:18248"/>
    </ligandPart>
</feature>
<dbReference type="PIRSF" id="PIRSF000005">
    <property type="entry name" value="Cytochrome_c4"/>
    <property type="match status" value="1"/>
</dbReference>
<dbReference type="Proteomes" id="UP000249458">
    <property type="component" value="Unassembled WGS sequence"/>
</dbReference>
<reference evidence="12 13" key="1">
    <citation type="submission" date="2017-02" db="EMBL/GenBank/DDBJ databases">
        <title>Legionella quilivanii strain from human: case report and whole genome sequencing analysis.</title>
        <authorList>
            <person name="Lalancette C."/>
            <person name="Leduc J.-M."/>
            <person name="Levesque S."/>
            <person name="Fournier E."/>
            <person name="Saoud J."/>
            <person name="Faucher S.P."/>
            <person name="Bernard K."/>
            <person name="Martineau C."/>
            <person name="Longtin J."/>
        </authorList>
    </citation>
    <scope>NUCLEOTIDE SEQUENCE [LARGE SCALE GENOMIC DNA]</scope>
    <source>
        <strain evidence="12 13">ID143958</strain>
    </source>
</reference>
<evidence type="ECO:0000256" key="9">
    <source>
        <dbReference type="PIRSR" id="PIRSR000005-2"/>
    </source>
</evidence>
<feature type="binding site" description="covalent" evidence="8">
    <location>
        <position position="38"/>
    </location>
    <ligand>
        <name>heme c</name>
        <dbReference type="ChEBI" id="CHEBI:61717"/>
        <label>1</label>
    </ligand>
</feature>
<dbReference type="Pfam" id="PF00034">
    <property type="entry name" value="Cytochrom_C"/>
    <property type="match status" value="2"/>
</dbReference>
<evidence type="ECO:0000256" key="8">
    <source>
        <dbReference type="PIRSR" id="PIRSR000005-1"/>
    </source>
</evidence>
<evidence type="ECO:0000256" key="3">
    <source>
        <dbReference type="ARBA" id="ARBA00022617"/>
    </source>
</evidence>
<evidence type="ECO:0000256" key="10">
    <source>
        <dbReference type="SAM" id="SignalP"/>
    </source>
</evidence>
<feature type="binding site" description="axial binding residue" evidence="9">
    <location>
        <position position="79"/>
    </location>
    <ligand>
        <name>heme c</name>
        <dbReference type="ChEBI" id="CHEBI:61717"/>
        <label>1</label>
    </ligand>
    <ligandPart>
        <name>Fe</name>
        <dbReference type="ChEBI" id="CHEBI:18248"/>
    </ligandPart>
</feature>
<sequence length="202" mass="22148">MKKIILAAMLLAFSTGFAAPESEAVQNRPEKISLCSACHGENGSSNNPLWPNLGGQHVDYLLKQLQDYKAGKTRADASMTGIAATLTPQDMELLSAYYAKQPVAHGKVPKRFVKRGEELYRGGDFDKHITACIACHGPRGTGNGQAGFPLLSGQHAPYTIAQLQAFKNKKRSNDINHIMQDISRRMSDEDMEAVAYYIQGLH</sequence>
<feature type="domain" description="Cytochrome c" evidence="11">
    <location>
        <begin position="17"/>
        <end position="102"/>
    </location>
</feature>
<name>A0A364LLJ3_9GAMM</name>
<evidence type="ECO:0000256" key="2">
    <source>
        <dbReference type="ARBA" id="ARBA00022448"/>
    </source>
</evidence>
<keyword evidence="2" id="KW-0813">Transport</keyword>
<proteinExistence type="predicted"/>
<dbReference type="GO" id="GO:0009055">
    <property type="term" value="F:electron transfer activity"/>
    <property type="evidence" value="ECO:0007669"/>
    <property type="project" value="InterPro"/>
</dbReference>
<keyword evidence="4 9" id="KW-0479">Metal-binding</keyword>
<dbReference type="GO" id="GO:0042597">
    <property type="term" value="C:periplasmic space"/>
    <property type="evidence" value="ECO:0007669"/>
    <property type="project" value="UniProtKB-SubCell"/>
</dbReference>
<evidence type="ECO:0000256" key="1">
    <source>
        <dbReference type="ARBA" id="ARBA00004418"/>
    </source>
</evidence>
<evidence type="ECO:0000313" key="12">
    <source>
        <dbReference type="EMBL" id="RAP37605.1"/>
    </source>
</evidence>
<keyword evidence="7 9" id="KW-0408">Iron</keyword>
<protein>
    <submittedName>
        <fullName evidence="12">Cytochrome c4</fullName>
    </submittedName>
</protein>
<dbReference type="AlphaFoldDB" id="A0A364LLJ3"/>
<dbReference type="Gene3D" id="1.10.760.10">
    <property type="entry name" value="Cytochrome c-like domain"/>
    <property type="match status" value="2"/>
</dbReference>
<feature type="binding site" description="axial binding residue" evidence="9">
    <location>
        <position position="179"/>
    </location>
    <ligand>
        <name>heme c</name>
        <dbReference type="ChEBI" id="CHEBI:61717"/>
        <label>2</label>
    </ligand>
    <ligandPart>
        <name>Fe</name>
        <dbReference type="ChEBI" id="CHEBI:18248"/>
    </ligandPart>
</feature>
<feature type="domain" description="Cytochrome c" evidence="11">
    <location>
        <begin position="111"/>
        <end position="202"/>
    </location>
</feature>
<feature type="chain" id="PRO_5016834216" evidence="10">
    <location>
        <begin position="19"/>
        <end position="202"/>
    </location>
</feature>
<dbReference type="InterPro" id="IPR009056">
    <property type="entry name" value="Cyt_c-like_dom"/>
</dbReference>
<keyword evidence="3 8" id="KW-0349">Heme</keyword>
<dbReference type="PANTHER" id="PTHR33751:SF9">
    <property type="entry name" value="CYTOCHROME C4"/>
    <property type="match status" value="1"/>
</dbReference>
<organism evidence="12 13">
    <name type="scientific">Legionella quinlivanii</name>
    <dbReference type="NCBI Taxonomy" id="45073"/>
    <lineage>
        <taxon>Bacteria</taxon>
        <taxon>Pseudomonadati</taxon>
        <taxon>Pseudomonadota</taxon>
        <taxon>Gammaproteobacteria</taxon>
        <taxon>Legionellales</taxon>
        <taxon>Legionellaceae</taxon>
        <taxon>Legionella</taxon>
    </lineage>
</organism>
<feature type="binding site" description="covalent" evidence="8">
    <location>
        <position position="132"/>
    </location>
    <ligand>
        <name>heme c</name>
        <dbReference type="ChEBI" id="CHEBI:61717"/>
        <label>2</label>
    </ligand>
</feature>
<dbReference type="GO" id="GO:0005506">
    <property type="term" value="F:iron ion binding"/>
    <property type="evidence" value="ECO:0007669"/>
    <property type="project" value="InterPro"/>
</dbReference>
<dbReference type="PROSITE" id="PS51007">
    <property type="entry name" value="CYTC"/>
    <property type="match status" value="2"/>
</dbReference>
<evidence type="ECO:0000313" key="13">
    <source>
        <dbReference type="Proteomes" id="UP000249458"/>
    </source>
</evidence>
<evidence type="ECO:0000256" key="7">
    <source>
        <dbReference type="ARBA" id="ARBA00023004"/>
    </source>
</evidence>
<dbReference type="GO" id="GO:0020037">
    <property type="term" value="F:heme binding"/>
    <property type="evidence" value="ECO:0007669"/>
    <property type="project" value="InterPro"/>
</dbReference>
<gene>
    <name evidence="12" type="ORF">B1207_05390</name>
</gene>
<dbReference type="InterPro" id="IPR024167">
    <property type="entry name" value="Cytochrome_c4-like"/>
</dbReference>
<comment type="PTM">
    <text evidence="8">Binds 2 heme c groups covalently per subunit.</text>
</comment>
<comment type="subcellular location">
    <subcellularLocation>
        <location evidence="1">Periplasm</location>
    </subcellularLocation>
</comment>
<dbReference type="EMBL" id="MVJN01000003">
    <property type="protein sequence ID" value="RAP37605.1"/>
    <property type="molecule type" value="Genomic_DNA"/>
</dbReference>
<evidence type="ECO:0000259" key="11">
    <source>
        <dbReference type="PROSITE" id="PS51007"/>
    </source>
</evidence>
<evidence type="ECO:0000256" key="4">
    <source>
        <dbReference type="ARBA" id="ARBA00022723"/>
    </source>
</evidence>
<evidence type="ECO:0000256" key="6">
    <source>
        <dbReference type="ARBA" id="ARBA00022982"/>
    </source>
</evidence>
<dbReference type="InterPro" id="IPR050597">
    <property type="entry name" value="Cytochrome_c_Oxidase_Subunit"/>
</dbReference>
<dbReference type="RefSeq" id="WP_112218962.1">
    <property type="nucleotide sequence ID" value="NZ_MVJN01000003.1"/>
</dbReference>
<keyword evidence="5" id="KW-0574">Periplasm</keyword>